<dbReference type="InterPro" id="IPR003593">
    <property type="entry name" value="AAA+_ATPase"/>
</dbReference>
<feature type="transmembrane region" description="Helical" evidence="10">
    <location>
        <begin position="585"/>
        <end position="606"/>
    </location>
</feature>
<feature type="compositionally biased region" description="Pro residues" evidence="9">
    <location>
        <begin position="107"/>
        <end position="121"/>
    </location>
</feature>
<evidence type="ECO:0000256" key="5">
    <source>
        <dbReference type="ARBA" id="ARBA00022741"/>
    </source>
</evidence>
<dbReference type="Gene3D" id="3.40.50.300">
    <property type="entry name" value="P-loop containing nucleotide triphosphate hydrolases"/>
    <property type="match status" value="1"/>
</dbReference>
<evidence type="ECO:0000256" key="10">
    <source>
        <dbReference type="SAM" id="Phobius"/>
    </source>
</evidence>
<dbReference type="CDD" id="cd00060">
    <property type="entry name" value="FHA"/>
    <property type="match status" value="1"/>
</dbReference>
<feature type="domain" description="FHA" evidence="11">
    <location>
        <begin position="26"/>
        <end position="74"/>
    </location>
</feature>
<feature type="domain" description="FHA" evidence="11">
    <location>
        <begin position="202"/>
        <end position="251"/>
    </location>
</feature>
<dbReference type="InterPro" id="IPR027417">
    <property type="entry name" value="P-loop_NTPase"/>
</dbReference>
<feature type="compositionally biased region" description="Low complexity" evidence="9">
    <location>
        <begin position="122"/>
        <end position="145"/>
    </location>
</feature>
<dbReference type="PANTHER" id="PTHR48041">
    <property type="entry name" value="ABC TRANSPORTER G FAMILY MEMBER 28"/>
    <property type="match status" value="1"/>
</dbReference>
<dbReference type="InterPro" id="IPR003439">
    <property type="entry name" value="ABC_transporter-like_ATP-bd"/>
</dbReference>
<dbReference type="InterPro" id="IPR000253">
    <property type="entry name" value="FHA_dom"/>
</dbReference>
<accession>A0ABZ2U069</accession>
<keyword evidence="14" id="KW-1185">Reference proteome</keyword>
<evidence type="ECO:0000259" key="11">
    <source>
        <dbReference type="PROSITE" id="PS50006"/>
    </source>
</evidence>
<evidence type="ECO:0000256" key="3">
    <source>
        <dbReference type="ARBA" id="ARBA00022553"/>
    </source>
</evidence>
<evidence type="ECO:0000313" key="14">
    <source>
        <dbReference type="Proteomes" id="UP001479933"/>
    </source>
</evidence>
<gene>
    <name evidence="13" type="ORF">RVF87_18375</name>
</gene>
<dbReference type="RefSeq" id="WP_341264529.1">
    <property type="nucleotide sequence ID" value="NZ_CP136137.1"/>
</dbReference>
<protein>
    <submittedName>
        <fullName evidence="13">FHA domain-containing protein</fullName>
    </submittedName>
</protein>
<feature type="domain" description="ABC transporter" evidence="12">
    <location>
        <begin position="289"/>
        <end position="522"/>
    </location>
</feature>
<dbReference type="InterPro" id="IPR050352">
    <property type="entry name" value="ABCG_transporters"/>
</dbReference>
<feature type="transmembrane region" description="Helical" evidence="10">
    <location>
        <begin position="626"/>
        <end position="647"/>
    </location>
</feature>
<dbReference type="SUPFAM" id="SSF52540">
    <property type="entry name" value="P-loop containing nucleoside triphosphate hydrolases"/>
    <property type="match status" value="1"/>
</dbReference>
<evidence type="ECO:0000256" key="7">
    <source>
        <dbReference type="ARBA" id="ARBA00022989"/>
    </source>
</evidence>
<dbReference type="PROSITE" id="PS00211">
    <property type="entry name" value="ABC_TRANSPORTER_1"/>
    <property type="match status" value="1"/>
</dbReference>
<dbReference type="InterPro" id="IPR008984">
    <property type="entry name" value="SMAD_FHA_dom_sf"/>
</dbReference>
<keyword evidence="5" id="KW-0547">Nucleotide-binding</keyword>
<feature type="transmembrane region" description="Helical" evidence="10">
    <location>
        <begin position="714"/>
        <end position="741"/>
    </location>
</feature>
<evidence type="ECO:0000256" key="8">
    <source>
        <dbReference type="ARBA" id="ARBA00023136"/>
    </source>
</evidence>
<dbReference type="Gene3D" id="2.60.200.20">
    <property type="match status" value="2"/>
</dbReference>
<proteinExistence type="predicted"/>
<comment type="subcellular location">
    <subcellularLocation>
        <location evidence="1">Membrane</location>
        <topology evidence="1">Multi-pass membrane protein</topology>
    </subcellularLocation>
</comment>
<dbReference type="InterPro" id="IPR013525">
    <property type="entry name" value="ABC2_TM"/>
</dbReference>
<evidence type="ECO:0000313" key="13">
    <source>
        <dbReference type="EMBL" id="WYY06970.1"/>
    </source>
</evidence>
<evidence type="ECO:0000256" key="1">
    <source>
        <dbReference type="ARBA" id="ARBA00004141"/>
    </source>
</evidence>
<dbReference type="SMART" id="SM00240">
    <property type="entry name" value="FHA"/>
    <property type="match status" value="2"/>
</dbReference>
<evidence type="ECO:0000256" key="4">
    <source>
        <dbReference type="ARBA" id="ARBA00022692"/>
    </source>
</evidence>
<organism evidence="13 14">
    <name type="scientific">Gordonia hydrophobica</name>
    <dbReference type="NCBI Taxonomy" id="40516"/>
    <lineage>
        <taxon>Bacteria</taxon>
        <taxon>Bacillati</taxon>
        <taxon>Actinomycetota</taxon>
        <taxon>Actinomycetes</taxon>
        <taxon>Mycobacteriales</taxon>
        <taxon>Gordoniaceae</taxon>
        <taxon>Gordonia</taxon>
    </lineage>
</organism>
<sequence length="857" mass="91150">MNTPGAVPLRVRVGQSSPVLVTAPAATLGRTPENDVVVNHPLVSRLHAAFEWSDGWRVVDRGSTNGIFVDGLRQSTVTVTGTVRIRLGDAQTGPEVELAPHVSAPTIVPPSRPIPTQPQNPQPQNSQPQNSQPPSRPVPAQAQRRPAPPRVQPPAQQAPPPRFGALPDAPHLAALHQNASAVFQVPESLRARQQPISMTGVQTIGRTPDNDIVVSDVLASRRHARITASAEGLLLEDLGSVNGTFVNGQRVMAHRLSEGDVVTIGNSDFSVDDGVLVRGRPQAQVAGGLQVQGLSLTVDGGKTLVNEVSFAAAPGTLTAIIGPSGAGKSTVSKLVAGLTTPTVGVVTFEDRGVHDEYEALRSRIGMVPQDDVLHHKLTLRQALRYAAELRLPADLSTGDRDSVIDGVLSELQLTEHVDTRVDKLSGGQRKRASVAMELLTGPSLLILDEPTSGLDPALDQQVMKTLRRLADAGRVVLVVTHSVAYLSLCDQVLLLAPGGKTSFCGAPGDVATEMGTTDWAEIFAYVADQPDHAWNHYRQRHPHTATTPLRTSTNTTPVLTPKLGLVRQTSTVVRRQFRLIWADKGYLAVLALMPIILGVLTLVIPGEKGFTRDDRPLGEVPKDTGEALQILTVLVIGAAFMGTALAVRDLVGERGIFERERAVGLRPGAYLTAKITALCVVTTVQVVIMLGLTYGVRALPTPDGVTEAGTAYPLLPPAVTLGLAIMTVAWVSVLVGLAISAAVRSTEQTMPPLVIVIMVQLVLSGGLIAISATAVKPLTWLLPTYWGYANAAQAVNLPYVAMDVPQVKAADGAEDGPIMYPLWEPTTVHALIAYGALALLAVVLIGYVFSRLRLRRR</sequence>
<keyword evidence="7 10" id="KW-1133">Transmembrane helix</keyword>
<feature type="region of interest" description="Disordered" evidence="9">
    <location>
        <begin position="104"/>
        <end position="168"/>
    </location>
</feature>
<dbReference type="Proteomes" id="UP001479933">
    <property type="component" value="Chromosome"/>
</dbReference>
<dbReference type="SMART" id="SM00382">
    <property type="entry name" value="AAA"/>
    <property type="match status" value="1"/>
</dbReference>
<dbReference type="Pfam" id="PF01061">
    <property type="entry name" value="ABC2_membrane"/>
    <property type="match status" value="1"/>
</dbReference>
<dbReference type="InterPro" id="IPR017871">
    <property type="entry name" value="ABC_transporter-like_CS"/>
</dbReference>
<keyword evidence="2" id="KW-0813">Transport</keyword>
<keyword evidence="4 10" id="KW-0812">Transmembrane</keyword>
<dbReference type="PANTHER" id="PTHR48041:SF139">
    <property type="entry name" value="PROTEIN SCARLET"/>
    <property type="match status" value="1"/>
</dbReference>
<feature type="transmembrane region" description="Helical" evidence="10">
    <location>
        <begin position="753"/>
        <end position="775"/>
    </location>
</feature>
<evidence type="ECO:0000256" key="2">
    <source>
        <dbReference type="ARBA" id="ARBA00022448"/>
    </source>
</evidence>
<evidence type="ECO:0000256" key="6">
    <source>
        <dbReference type="ARBA" id="ARBA00022840"/>
    </source>
</evidence>
<dbReference type="PROSITE" id="PS50006">
    <property type="entry name" value="FHA_DOMAIN"/>
    <property type="match status" value="2"/>
</dbReference>
<dbReference type="PROSITE" id="PS50893">
    <property type="entry name" value="ABC_TRANSPORTER_2"/>
    <property type="match status" value="1"/>
</dbReference>
<evidence type="ECO:0000256" key="9">
    <source>
        <dbReference type="SAM" id="MobiDB-lite"/>
    </source>
</evidence>
<keyword evidence="6" id="KW-0067">ATP-binding</keyword>
<feature type="transmembrane region" description="Helical" evidence="10">
    <location>
        <begin position="828"/>
        <end position="849"/>
    </location>
</feature>
<reference evidence="13 14" key="1">
    <citation type="journal article" date="2023" name="Virus Evol.">
        <title>Computational host range prediction-The good, the bad, and the ugly.</title>
        <authorList>
            <person name="Howell A.A."/>
            <person name="Versoza C.J."/>
            <person name="Pfeifer S.P."/>
        </authorList>
    </citation>
    <scope>NUCLEOTIDE SEQUENCE [LARGE SCALE GENOMIC DNA]</scope>
    <source>
        <strain evidence="13 14">1610/1b</strain>
    </source>
</reference>
<name>A0ABZ2U069_9ACTN</name>
<feature type="compositionally biased region" description="Pro residues" evidence="9">
    <location>
        <begin position="146"/>
        <end position="162"/>
    </location>
</feature>
<dbReference type="EMBL" id="CP136137">
    <property type="protein sequence ID" value="WYY06970.1"/>
    <property type="molecule type" value="Genomic_DNA"/>
</dbReference>
<dbReference type="Pfam" id="PF00005">
    <property type="entry name" value="ABC_tran"/>
    <property type="match status" value="1"/>
</dbReference>
<feature type="transmembrane region" description="Helical" evidence="10">
    <location>
        <begin position="668"/>
        <end position="694"/>
    </location>
</feature>
<dbReference type="Pfam" id="PF00498">
    <property type="entry name" value="FHA"/>
    <property type="match status" value="2"/>
</dbReference>
<evidence type="ECO:0000259" key="12">
    <source>
        <dbReference type="PROSITE" id="PS50893"/>
    </source>
</evidence>
<keyword evidence="8 10" id="KW-0472">Membrane</keyword>
<keyword evidence="3" id="KW-0597">Phosphoprotein</keyword>
<dbReference type="SUPFAM" id="SSF49879">
    <property type="entry name" value="SMAD/FHA domain"/>
    <property type="match status" value="2"/>
</dbReference>